<dbReference type="Ensembl" id="ENSMMUT00000107050.1">
    <property type="protein sequence ID" value="ENSMMUP00000062147.1"/>
    <property type="gene ID" value="ENSMMUG00000015857.4"/>
</dbReference>
<dbReference type="CDD" id="cd14068">
    <property type="entry name" value="STKc_LRRK2"/>
    <property type="match status" value="1"/>
</dbReference>
<dbReference type="GO" id="GO:0016787">
    <property type="term" value="F:hydrolase activity"/>
    <property type="evidence" value="ECO:0007669"/>
    <property type="project" value="UniProtKB-KW"/>
</dbReference>
<dbReference type="InterPro" id="IPR011989">
    <property type="entry name" value="ARM-like"/>
</dbReference>
<keyword evidence="25" id="KW-0418">Kinase</keyword>
<dbReference type="GO" id="GO:0005789">
    <property type="term" value="C:endoplasmic reticulum membrane"/>
    <property type="evidence" value="ECO:0007669"/>
    <property type="project" value="UniProtKB-SubCell"/>
</dbReference>
<evidence type="ECO:0000313" key="53">
    <source>
        <dbReference type="VGNC" id="VGNC:81447"/>
    </source>
</evidence>
<dbReference type="GO" id="GO:0006914">
    <property type="term" value="P:autophagy"/>
    <property type="evidence" value="ECO:0007669"/>
    <property type="project" value="UniProtKB-KW"/>
</dbReference>
<keyword evidence="32" id="KW-0072">Autophagy</keyword>
<evidence type="ECO:0000313" key="51">
    <source>
        <dbReference type="Ensembl" id="ENSMMUP00000062147.1"/>
    </source>
</evidence>
<keyword evidence="40" id="KW-0458">Lysosome</keyword>
<comment type="catalytic activity">
    <reaction evidence="45">
        <text>L-seryl-[protein] + ATP = O-phospho-L-seryl-[protein] + ADP + H(+)</text>
        <dbReference type="Rhea" id="RHEA:17989"/>
        <dbReference type="Rhea" id="RHEA-COMP:9863"/>
        <dbReference type="Rhea" id="RHEA-COMP:11604"/>
        <dbReference type="ChEBI" id="CHEBI:15378"/>
        <dbReference type="ChEBI" id="CHEBI:29999"/>
        <dbReference type="ChEBI" id="CHEBI:30616"/>
        <dbReference type="ChEBI" id="CHEBI:83421"/>
        <dbReference type="ChEBI" id="CHEBI:456216"/>
        <dbReference type="EC" id="2.7.11.1"/>
    </reaction>
</comment>
<evidence type="ECO:0000256" key="25">
    <source>
        <dbReference type="ARBA" id="ARBA00022777"/>
    </source>
</evidence>
<dbReference type="FunFam" id="3.30.200.20:FF:000313">
    <property type="entry name" value="Leucine-rich repeat serine/threonine-protein kinase 2"/>
    <property type="match status" value="1"/>
</dbReference>
<comment type="catalytic activity">
    <reaction evidence="43">
        <text>L-threonyl-[protein] + ATP = O-phospho-L-threonyl-[protein] + ADP + H(+)</text>
        <dbReference type="Rhea" id="RHEA:46608"/>
        <dbReference type="Rhea" id="RHEA-COMP:11060"/>
        <dbReference type="Rhea" id="RHEA-COMP:11605"/>
        <dbReference type="ChEBI" id="CHEBI:15378"/>
        <dbReference type="ChEBI" id="CHEBI:30013"/>
        <dbReference type="ChEBI" id="CHEBI:30616"/>
        <dbReference type="ChEBI" id="CHEBI:61977"/>
        <dbReference type="ChEBI" id="CHEBI:456216"/>
        <dbReference type="EC" id="2.7.11.1"/>
    </reaction>
</comment>
<evidence type="ECO:0000256" key="23">
    <source>
        <dbReference type="ARBA" id="ARBA00022741"/>
    </source>
</evidence>
<dbReference type="SMART" id="SM00369">
    <property type="entry name" value="LRR_TYP"/>
    <property type="match status" value="7"/>
</dbReference>
<reference evidence="51" key="2">
    <citation type="submission" date="2019-01" db="EMBL/GenBank/DDBJ databases">
        <authorList>
            <person name="Graves T."/>
            <person name="Eichler E.E."/>
            <person name="Wilson R.K."/>
        </authorList>
    </citation>
    <scope>NUCLEOTIDE SEQUENCE [LARGE SCALE GENOMIC DNA]</scope>
    <source>
        <strain evidence="51">17573</strain>
    </source>
</reference>
<dbReference type="GO" id="GO:0016192">
    <property type="term" value="P:vesicle-mediated transport"/>
    <property type="evidence" value="ECO:0007669"/>
    <property type="project" value="UniProtKB-ARBA"/>
</dbReference>
<dbReference type="GO" id="GO:0060159">
    <property type="term" value="P:regulation of dopamine receptor signaling pathway"/>
    <property type="evidence" value="ECO:0007669"/>
    <property type="project" value="UniProtKB-ARBA"/>
</dbReference>
<comment type="catalytic activity">
    <reaction evidence="44">
        <text>GTP + H2O = GDP + phosphate + H(+)</text>
        <dbReference type="Rhea" id="RHEA:19669"/>
        <dbReference type="ChEBI" id="CHEBI:15377"/>
        <dbReference type="ChEBI" id="CHEBI:15378"/>
        <dbReference type="ChEBI" id="CHEBI:37565"/>
        <dbReference type="ChEBI" id="CHEBI:43474"/>
        <dbReference type="ChEBI" id="CHEBI:58189"/>
    </reaction>
</comment>
<dbReference type="GeneTree" id="ENSGT00940000158267"/>
<dbReference type="InterPro" id="IPR016024">
    <property type="entry name" value="ARM-type_fold"/>
</dbReference>
<dbReference type="NCBIfam" id="TIGR00231">
    <property type="entry name" value="small_GTP"/>
    <property type="match status" value="1"/>
</dbReference>
<reference evidence="52" key="1">
    <citation type="journal article" date="2007" name="Science">
        <title>Evolutionary and biomedical insights from the rhesus macaque genome.</title>
        <authorList>
            <person name="Gibbs R.A."/>
            <person name="Rogers J."/>
            <person name="Katze M.G."/>
            <person name="Bumgarner R."/>
            <person name="Weinstock G.M."/>
            <person name="Mardis E.R."/>
            <person name="Remington K.A."/>
            <person name="Strausberg R.L."/>
            <person name="Venter J.C."/>
            <person name="Wilson R.K."/>
            <person name="Batzer M.A."/>
            <person name="Bustamante C.D."/>
            <person name="Eichler E.E."/>
            <person name="Hahn M.W."/>
            <person name="Hardison R.C."/>
            <person name="Makova K.D."/>
            <person name="Miller W."/>
            <person name="Milosavljevic A."/>
            <person name="Palermo R.E."/>
            <person name="Siepel A."/>
            <person name="Sikela J.M."/>
            <person name="Attaway T."/>
            <person name="Bell S."/>
            <person name="Bernard K.E."/>
            <person name="Buhay C.J."/>
            <person name="Chandrabose M.N."/>
            <person name="Dao M."/>
            <person name="Davis C."/>
            <person name="Delehaunty K.D."/>
            <person name="Ding Y."/>
            <person name="Dinh H.H."/>
            <person name="Dugan-Rocha S."/>
            <person name="Fulton L.A."/>
            <person name="Gabisi R.A."/>
            <person name="Garner T.T."/>
            <person name="Godfrey J."/>
            <person name="Hawes A.C."/>
            <person name="Hernandez J."/>
            <person name="Hines S."/>
            <person name="Holder M."/>
            <person name="Hume J."/>
            <person name="Jhangiani S.N."/>
            <person name="Joshi V."/>
            <person name="Khan Z.M."/>
            <person name="Kirkness E.F."/>
            <person name="Cree A."/>
            <person name="Fowler R.G."/>
            <person name="Lee S."/>
            <person name="Lewis L.R."/>
            <person name="Li Z."/>
            <person name="Liu Y.-S."/>
            <person name="Moore S.M."/>
            <person name="Muzny D."/>
            <person name="Nazareth L.V."/>
            <person name="Ngo D.N."/>
            <person name="Okwuonu G.O."/>
            <person name="Pai G."/>
            <person name="Parker D."/>
            <person name="Paul H.A."/>
            <person name="Pfannkoch C."/>
            <person name="Pohl C.S."/>
            <person name="Rogers Y.-H.C."/>
            <person name="Ruiz S.J."/>
            <person name="Sabo A."/>
            <person name="Santibanez J."/>
            <person name="Schneider B.W."/>
            <person name="Smith S.M."/>
            <person name="Sodergren E."/>
            <person name="Svatek A.F."/>
            <person name="Utterback T.R."/>
            <person name="Vattathil S."/>
            <person name="Warren W."/>
            <person name="White C.S."/>
            <person name="Chinwalla A.T."/>
            <person name="Feng Y."/>
            <person name="Halpern A.L."/>
            <person name="Hillier L.W."/>
            <person name="Huang X."/>
            <person name="Minx P."/>
            <person name="Nelson J.O."/>
            <person name="Pepin K.H."/>
            <person name="Qin X."/>
            <person name="Sutton G.G."/>
            <person name="Venter E."/>
            <person name="Walenz B.P."/>
            <person name="Wallis J.W."/>
            <person name="Worley K.C."/>
            <person name="Yang S.-P."/>
            <person name="Jones S.M."/>
            <person name="Marra M.A."/>
            <person name="Rocchi M."/>
            <person name="Schein J.E."/>
            <person name="Baertsch R."/>
            <person name="Clarke L."/>
            <person name="Csuros M."/>
            <person name="Glasscock J."/>
            <person name="Harris R.A."/>
            <person name="Havlak P."/>
            <person name="Jackson A.R."/>
            <person name="Jiang H."/>
            <person name="Liu Y."/>
            <person name="Messina D.N."/>
            <person name="Shen Y."/>
            <person name="Song H.X.-Z."/>
            <person name="Wylie T."/>
            <person name="Zhang L."/>
            <person name="Birney E."/>
            <person name="Han K."/>
            <person name="Konkel M.K."/>
            <person name="Lee J."/>
            <person name="Smit A.F.A."/>
            <person name="Ullmer B."/>
            <person name="Wang H."/>
            <person name="Xing J."/>
            <person name="Burhans R."/>
            <person name="Cheng Z."/>
            <person name="Karro J.E."/>
            <person name="Ma J."/>
            <person name="Raney B."/>
            <person name="She X."/>
            <person name="Cox M.J."/>
            <person name="Demuth J.P."/>
            <person name="Dumas L.J."/>
            <person name="Han S.-G."/>
            <person name="Hopkins J."/>
            <person name="Karimpour-Fard A."/>
            <person name="Kim Y.H."/>
            <person name="Pollack J.R."/>
            <person name="Vinar T."/>
            <person name="Addo-Quaye C."/>
            <person name="Degenhardt J."/>
            <person name="Denby A."/>
            <person name="Hubisz M.J."/>
            <person name="Indap A."/>
            <person name="Kosiol C."/>
            <person name="Lahn B.T."/>
            <person name="Lawson H.A."/>
            <person name="Marklein A."/>
            <person name="Nielsen R."/>
            <person name="Vallender E.J."/>
            <person name="Clark A.G."/>
            <person name="Ferguson B."/>
            <person name="Hernandez R.D."/>
            <person name="Hirani K."/>
            <person name="Kehrer-Sawatzki H."/>
            <person name="Kolb J."/>
            <person name="Patil S."/>
            <person name="Pu L.-L."/>
            <person name="Ren Y."/>
            <person name="Smith D.G."/>
            <person name="Wheeler D.A."/>
            <person name="Schenck I."/>
            <person name="Ball E.V."/>
            <person name="Chen R."/>
            <person name="Cooper D.N."/>
            <person name="Giardine B."/>
            <person name="Hsu F."/>
            <person name="Kent W.J."/>
            <person name="Lesk A."/>
            <person name="Nelson D.L."/>
            <person name="O'brien W.E."/>
            <person name="Pruefer K."/>
            <person name="Stenson P.D."/>
            <person name="Wallace J.C."/>
            <person name="Ke H."/>
            <person name="Liu X.-M."/>
            <person name="Wang P."/>
            <person name="Xiang A.P."/>
            <person name="Yang F."/>
            <person name="Barber G.P."/>
            <person name="Haussler D."/>
            <person name="Karolchik D."/>
            <person name="Kern A.D."/>
            <person name="Kuhn R.M."/>
            <person name="Smith K.E."/>
            <person name="Zwieg A.S."/>
        </authorList>
    </citation>
    <scope>NUCLEOTIDE SEQUENCE [LARGE SCALE GENOMIC DNA]</scope>
    <source>
        <strain evidence="52">17573</strain>
    </source>
</reference>
<dbReference type="Pfam" id="PF25497">
    <property type="entry name" value="COR-B"/>
    <property type="match status" value="1"/>
</dbReference>
<keyword evidence="34" id="KW-0333">Golgi apparatus</keyword>
<evidence type="ECO:0000256" key="9">
    <source>
        <dbReference type="ARBA" id="ARBA00004432"/>
    </source>
</evidence>
<keyword evidence="41" id="KW-0966">Cell projection</keyword>
<protein>
    <recommendedName>
        <fullName evidence="46">Leucine-rich repeat serine/threonine-protein kinase 2</fullName>
        <ecNumber evidence="14">2.7.11.1</ecNumber>
    </recommendedName>
</protein>
<dbReference type="SMART" id="SM00175">
    <property type="entry name" value="RAB"/>
    <property type="match status" value="1"/>
</dbReference>
<keyword evidence="28" id="KW-0378">Hydrolase</keyword>
<keyword evidence="33" id="KW-0770">Synapse</keyword>
<dbReference type="GO" id="GO:0005768">
    <property type="term" value="C:endosome"/>
    <property type="evidence" value="ECO:0007669"/>
    <property type="project" value="UniProtKB-SubCell"/>
</dbReference>
<evidence type="ECO:0000256" key="5">
    <source>
        <dbReference type="ARBA" id="ARBA00004279"/>
    </source>
</evidence>
<evidence type="ECO:0000256" key="11">
    <source>
        <dbReference type="ARBA" id="ARBA00004484"/>
    </source>
</evidence>
<dbReference type="GO" id="GO:0031267">
    <property type="term" value="F:small GTPase binding"/>
    <property type="evidence" value="ECO:0007669"/>
    <property type="project" value="UniProtKB-ARBA"/>
</dbReference>
<evidence type="ECO:0000256" key="38">
    <source>
        <dbReference type="ARBA" id="ARBA00023136"/>
    </source>
</evidence>
<dbReference type="GO" id="GO:0005525">
    <property type="term" value="F:GTP binding"/>
    <property type="evidence" value="ECO:0007669"/>
    <property type="project" value="UniProtKB-KW"/>
</dbReference>
<keyword evidence="35 48" id="KW-0175">Coiled coil</keyword>
<dbReference type="Bgee" id="ENSMMUG00000015857">
    <property type="expression patterns" value="Expressed in lung and 20 other cell types or tissues"/>
</dbReference>
<dbReference type="EC" id="2.7.11.1" evidence="14"/>
<evidence type="ECO:0000256" key="1">
    <source>
        <dbReference type="ARBA" id="ARBA00001946"/>
    </source>
</evidence>
<accession>A0A5F7ZBY4</accession>
<keyword evidence="38" id="KW-0472">Membrane</keyword>
<evidence type="ECO:0000256" key="37">
    <source>
        <dbReference type="ARBA" id="ARBA00023134"/>
    </source>
</evidence>
<dbReference type="InterPro" id="IPR057263">
    <property type="entry name" value="COR-B"/>
</dbReference>
<dbReference type="GO" id="GO:0030425">
    <property type="term" value="C:dendrite"/>
    <property type="evidence" value="ECO:0007669"/>
    <property type="project" value="UniProtKB-SubCell"/>
</dbReference>
<dbReference type="FunFam" id="3.40.50.300:FF:000656">
    <property type="entry name" value="Leucine-rich repeat serine/threonine-protein kinase 2"/>
    <property type="match status" value="1"/>
</dbReference>
<comment type="subcellular location">
    <subcellularLocation>
        <location evidence="12">Cell projection</location>
        <location evidence="12">Axon</location>
    </subcellularLocation>
    <subcellularLocation>
        <location evidence="5">Cell projection</location>
        <location evidence="5">Dendrite</location>
    </subcellularLocation>
    <subcellularLocation>
        <location evidence="3">Cytoplasm</location>
        <location evidence="3">Cytoskeleton</location>
    </subcellularLocation>
    <subcellularLocation>
        <location evidence="4">Cytoplasmic vesicle</location>
        <location evidence="4">Phagosome</location>
    </subcellularLocation>
    <subcellularLocation>
        <location evidence="9">Cytoplasmic vesicle</location>
        <location evidence="9">Secretory vesicle</location>
        <location evidence="9">Synaptic vesicle membrane</location>
    </subcellularLocation>
    <subcellularLocation>
        <location evidence="8">Endoplasmic reticulum membrane</location>
        <topology evidence="8">Peripheral membrane protein</topology>
    </subcellularLocation>
    <subcellularLocation>
        <location evidence="2">Endosome</location>
    </subcellularLocation>
    <subcellularLocation>
        <location evidence="7">Golgi apparatus membrane</location>
        <topology evidence="7">Peripheral membrane protein</topology>
    </subcellularLocation>
    <subcellularLocation>
        <location evidence="6">Lysosome</location>
    </subcellularLocation>
    <subcellularLocation>
        <location evidence="10">Mitochondrion outer membrane</location>
        <topology evidence="10">Peripheral membrane protein</topology>
    </subcellularLocation>
    <subcellularLocation>
        <location evidence="11">Perikaryon</location>
    </subcellularLocation>
</comment>
<dbReference type="Pfam" id="PF13855">
    <property type="entry name" value="LRR_8"/>
    <property type="match status" value="1"/>
</dbReference>
<dbReference type="InterPro" id="IPR015943">
    <property type="entry name" value="WD40/YVTN_repeat-like_dom_sf"/>
</dbReference>
<dbReference type="InterPro" id="IPR056597">
    <property type="entry name" value="ARM_LRRK2"/>
</dbReference>
<dbReference type="Pfam" id="PF23744">
    <property type="entry name" value="ARM_LRRK2"/>
    <property type="match status" value="1"/>
</dbReference>
<evidence type="ECO:0000256" key="18">
    <source>
        <dbReference type="ARBA" id="ARBA00022553"/>
    </source>
</evidence>
<dbReference type="SUPFAM" id="SSF52058">
    <property type="entry name" value="L domain-like"/>
    <property type="match status" value="1"/>
</dbReference>
<dbReference type="GO" id="GO:0051018">
    <property type="term" value="F:protein kinase A binding"/>
    <property type="evidence" value="ECO:0007669"/>
    <property type="project" value="UniProtKB-ARBA"/>
</dbReference>
<evidence type="ECO:0000259" key="49">
    <source>
        <dbReference type="PROSITE" id="PS50011"/>
    </source>
</evidence>
<keyword evidence="17" id="KW-0723">Serine/threonine-protein kinase</keyword>
<dbReference type="Pfam" id="PF00069">
    <property type="entry name" value="Pkinase"/>
    <property type="match status" value="1"/>
</dbReference>
<dbReference type="InterPro" id="IPR001611">
    <property type="entry name" value="Leu-rich_rpt"/>
</dbReference>
<dbReference type="Gene3D" id="3.30.70.1390">
    <property type="entry name" value="ROC domain from the Parkinson's disease-associated leucine-rich repeat kinase 2"/>
    <property type="match status" value="1"/>
</dbReference>
<evidence type="ECO:0000256" key="14">
    <source>
        <dbReference type="ARBA" id="ARBA00012513"/>
    </source>
</evidence>
<dbReference type="Pfam" id="PF23748">
    <property type="entry name" value="Beta-prop_LRRK2"/>
    <property type="match status" value="1"/>
</dbReference>
<dbReference type="Pfam" id="PF23745">
    <property type="entry name" value="ANK_LRRK2"/>
    <property type="match status" value="1"/>
</dbReference>
<dbReference type="InterPro" id="IPR003591">
    <property type="entry name" value="Leu-rich_rpt_typical-subtyp"/>
</dbReference>
<dbReference type="Gene3D" id="3.40.50.300">
    <property type="entry name" value="P-loop containing nucleotide triphosphate hydrolases"/>
    <property type="match status" value="1"/>
</dbReference>
<dbReference type="GO" id="GO:0005096">
    <property type="term" value="F:GTPase activator activity"/>
    <property type="evidence" value="ECO:0007669"/>
    <property type="project" value="UniProtKB-KW"/>
</dbReference>
<dbReference type="GO" id="GO:0042802">
    <property type="term" value="F:identical protein binding"/>
    <property type="evidence" value="ECO:0007669"/>
    <property type="project" value="UniProtKB-ARBA"/>
</dbReference>
<evidence type="ECO:0000256" key="33">
    <source>
        <dbReference type="ARBA" id="ARBA00023018"/>
    </source>
</evidence>
<evidence type="ECO:0000256" key="3">
    <source>
        <dbReference type="ARBA" id="ARBA00004245"/>
    </source>
</evidence>
<evidence type="ECO:0000256" key="31">
    <source>
        <dbReference type="ARBA" id="ARBA00022843"/>
    </source>
</evidence>
<dbReference type="GO" id="GO:0005856">
    <property type="term" value="C:cytoskeleton"/>
    <property type="evidence" value="ECO:0007669"/>
    <property type="project" value="UniProtKB-SubCell"/>
</dbReference>
<keyword evidence="37" id="KW-0342">GTP-binding</keyword>
<dbReference type="GO" id="GO:0070013">
    <property type="term" value="C:intracellular organelle lumen"/>
    <property type="evidence" value="ECO:0007669"/>
    <property type="project" value="UniProtKB-ARBA"/>
</dbReference>
<dbReference type="PANTHER" id="PTHR48005:SF13">
    <property type="entry name" value="SERINE_THREONINE-PROTEIN KINASE DDB_G0278509-RELATED"/>
    <property type="match status" value="1"/>
</dbReference>
<keyword evidence="20" id="KW-0433">Leucine-rich repeat</keyword>
<dbReference type="FunFam" id="3.30.70.1390:FF:000001">
    <property type="entry name" value="Leucine-rich repeat serine/threonine-protein kinase 2"/>
    <property type="match status" value="1"/>
</dbReference>
<evidence type="ECO:0000256" key="21">
    <source>
        <dbReference type="ARBA" id="ARBA00022679"/>
    </source>
</evidence>
<dbReference type="GO" id="GO:0060627">
    <property type="term" value="P:regulation of vesicle-mediated transport"/>
    <property type="evidence" value="ECO:0007669"/>
    <property type="project" value="UniProtKB-ARBA"/>
</dbReference>
<keyword evidence="27" id="KW-1000">Mitochondrion outer membrane</keyword>
<keyword evidence="19" id="KW-0853">WD repeat</keyword>
<dbReference type="InterPro" id="IPR005225">
    <property type="entry name" value="Small_GTP-bd"/>
</dbReference>
<dbReference type="GO" id="GO:0007030">
    <property type="term" value="P:Golgi organization"/>
    <property type="evidence" value="ECO:0007669"/>
    <property type="project" value="UniProtKB-ARBA"/>
</dbReference>
<evidence type="ECO:0000256" key="32">
    <source>
        <dbReference type="ARBA" id="ARBA00023006"/>
    </source>
</evidence>
<keyword evidence="15" id="KW-0343">GTPase activation</keyword>
<evidence type="ECO:0000256" key="46">
    <source>
        <dbReference type="ARBA" id="ARBA00067643"/>
    </source>
</evidence>
<dbReference type="Gene3D" id="2.130.10.10">
    <property type="entry name" value="YVTN repeat-like/Quinoprotein amine dehydrogenase"/>
    <property type="match status" value="1"/>
</dbReference>
<dbReference type="GO" id="GO:0005524">
    <property type="term" value="F:ATP binding"/>
    <property type="evidence" value="ECO:0007669"/>
    <property type="project" value="UniProtKB-UniRule"/>
</dbReference>
<organism evidence="51 52">
    <name type="scientific">Macaca mulatta</name>
    <name type="common">Rhesus macaque</name>
    <dbReference type="NCBI Taxonomy" id="9544"/>
    <lineage>
        <taxon>Eukaryota</taxon>
        <taxon>Metazoa</taxon>
        <taxon>Chordata</taxon>
        <taxon>Craniata</taxon>
        <taxon>Vertebrata</taxon>
        <taxon>Euteleostomi</taxon>
        <taxon>Mammalia</taxon>
        <taxon>Eutheria</taxon>
        <taxon>Euarchontoglires</taxon>
        <taxon>Primates</taxon>
        <taxon>Haplorrhini</taxon>
        <taxon>Catarrhini</taxon>
        <taxon>Cercopithecidae</taxon>
        <taxon>Cercopithecinae</taxon>
        <taxon>Macaca</taxon>
    </lineage>
</organism>
<evidence type="ECO:0000256" key="34">
    <source>
        <dbReference type="ARBA" id="ARBA00023034"/>
    </source>
</evidence>
<dbReference type="Pfam" id="PF08477">
    <property type="entry name" value="Roc"/>
    <property type="match status" value="1"/>
</dbReference>
<dbReference type="GO" id="GO:0030672">
    <property type="term" value="C:synaptic vesicle membrane"/>
    <property type="evidence" value="ECO:0007669"/>
    <property type="project" value="UniProtKB-SubCell"/>
</dbReference>
<dbReference type="FunFam" id="2.130.10.10:FF:000481">
    <property type="entry name" value="Leucine-rich repeat serine/threonine-protein kinase 2"/>
    <property type="match status" value="1"/>
</dbReference>
<dbReference type="PROSITE" id="PS00108">
    <property type="entry name" value="PROTEIN_KINASE_ST"/>
    <property type="match status" value="1"/>
</dbReference>
<dbReference type="VGNC" id="VGNC:81447">
    <property type="gene designation" value="LRRK2"/>
</dbReference>
<dbReference type="GO" id="GO:1990909">
    <property type="term" value="C:Wnt signalosome"/>
    <property type="evidence" value="ECO:0007669"/>
    <property type="project" value="UniProtKB-ARBA"/>
</dbReference>
<keyword evidence="39" id="KW-0206">Cytoskeleton</keyword>
<keyword evidence="16" id="KW-0963">Cytoplasm</keyword>
<keyword evidence="22" id="KW-0677">Repeat</keyword>
<evidence type="ECO:0000256" key="22">
    <source>
        <dbReference type="ARBA" id="ARBA00022737"/>
    </source>
</evidence>
<feature type="domain" description="Protein kinase" evidence="49">
    <location>
        <begin position="1822"/>
        <end position="2089"/>
    </location>
</feature>
<dbReference type="Gene3D" id="3.30.200.20">
    <property type="entry name" value="Phosphorylase Kinase, domain 1"/>
    <property type="match status" value="1"/>
</dbReference>
<evidence type="ECO:0000256" key="36">
    <source>
        <dbReference type="ARBA" id="ARBA00023128"/>
    </source>
</evidence>
<dbReference type="GO" id="GO:0009653">
    <property type="term" value="P:anatomical structure morphogenesis"/>
    <property type="evidence" value="ECO:0007669"/>
    <property type="project" value="UniProtKB-ARBA"/>
</dbReference>
<dbReference type="InterPro" id="IPR036322">
    <property type="entry name" value="WD40_repeat_dom_sf"/>
</dbReference>
<dbReference type="GO" id="GO:0000139">
    <property type="term" value="C:Golgi membrane"/>
    <property type="evidence" value="ECO:0007669"/>
    <property type="project" value="UniProtKB-SubCell"/>
</dbReference>
<dbReference type="InterPro" id="IPR020859">
    <property type="entry name" value="ROC"/>
</dbReference>
<keyword evidence="21" id="KW-0808">Transferase</keyword>
<dbReference type="SMART" id="SM00220">
    <property type="entry name" value="S_TKc"/>
    <property type="match status" value="1"/>
</dbReference>
<dbReference type="InterPro" id="IPR056602">
    <property type="entry name" value="Beta-prop_LRRK2"/>
</dbReference>
<keyword evidence="18" id="KW-0597">Phosphoprotein</keyword>
<evidence type="ECO:0000256" key="20">
    <source>
        <dbReference type="ARBA" id="ARBA00022614"/>
    </source>
</evidence>
<dbReference type="InterPro" id="IPR056593">
    <property type="entry name" value="ANK_LRRK2"/>
</dbReference>
<dbReference type="GO" id="GO:1904887">
    <property type="term" value="P:Wnt signalosome assembly"/>
    <property type="evidence" value="ECO:0007669"/>
    <property type="project" value="UniProtKB-ARBA"/>
</dbReference>
<dbReference type="SMART" id="SM00364">
    <property type="entry name" value="LRR_BAC"/>
    <property type="match status" value="7"/>
</dbReference>
<dbReference type="InterPro" id="IPR011009">
    <property type="entry name" value="Kinase-like_dom_sf"/>
</dbReference>
<evidence type="ECO:0000256" key="41">
    <source>
        <dbReference type="ARBA" id="ARBA00023273"/>
    </source>
</evidence>
<dbReference type="GO" id="GO:0060828">
    <property type="term" value="P:regulation of canonical Wnt signaling pathway"/>
    <property type="evidence" value="ECO:0007669"/>
    <property type="project" value="UniProtKB-ARBA"/>
</dbReference>
<keyword evidence="24" id="KW-0967">Endosome</keyword>
<dbReference type="PROSITE" id="PS00107">
    <property type="entry name" value="PROTEIN_KINASE_ATP"/>
    <property type="match status" value="1"/>
</dbReference>
<keyword evidence="52" id="KW-1185">Reference proteome</keyword>
<dbReference type="GO" id="GO:0010468">
    <property type="term" value="P:regulation of gene expression"/>
    <property type="evidence" value="ECO:0007669"/>
    <property type="project" value="UniProtKB-ARBA"/>
</dbReference>
<evidence type="ECO:0000256" key="6">
    <source>
        <dbReference type="ARBA" id="ARBA00004371"/>
    </source>
</evidence>
<evidence type="ECO:0000256" key="10">
    <source>
        <dbReference type="ARBA" id="ARBA00004450"/>
    </source>
</evidence>
<keyword evidence="36" id="KW-0496">Mitochondrion</keyword>
<evidence type="ECO:0000256" key="7">
    <source>
        <dbReference type="ARBA" id="ARBA00004395"/>
    </source>
</evidence>
<comment type="similarity">
    <text evidence="13">Belongs to the protein kinase superfamily. TKL Ser/Thr protein kinase family.</text>
</comment>
<evidence type="ECO:0000256" key="40">
    <source>
        <dbReference type="ARBA" id="ARBA00023228"/>
    </source>
</evidence>
<dbReference type="GO" id="GO:0050804">
    <property type="term" value="P:modulation of chemical synaptic transmission"/>
    <property type="evidence" value="ECO:0007669"/>
    <property type="project" value="UniProtKB-ARBA"/>
</dbReference>
<evidence type="ECO:0000256" key="39">
    <source>
        <dbReference type="ARBA" id="ARBA00023212"/>
    </source>
</evidence>
<dbReference type="SUPFAM" id="SSF52540">
    <property type="entry name" value="P-loop containing nucleoside triphosphate hydrolases"/>
    <property type="match status" value="1"/>
</dbReference>
<dbReference type="VEuPathDB" id="HostDB:ENSMMUG00000015857"/>
<evidence type="ECO:0000256" key="30">
    <source>
        <dbReference type="ARBA" id="ARBA00022840"/>
    </source>
</evidence>
<dbReference type="InterPro" id="IPR000719">
    <property type="entry name" value="Prot_kinase_dom"/>
</dbReference>
<dbReference type="GO" id="GO:1902531">
    <property type="term" value="P:regulation of intracellular signal transduction"/>
    <property type="evidence" value="ECO:0007669"/>
    <property type="project" value="UniProtKB-ARBA"/>
</dbReference>
<evidence type="ECO:0000256" key="13">
    <source>
        <dbReference type="ARBA" id="ARBA00005843"/>
    </source>
</evidence>
<evidence type="ECO:0000256" key="17">
    <source>
        <dbReference type="ARBA" id="ARBA00022527"/>
    </source>
</evidence>
<dbReference type="InterPro" id="IPR017441">
    <property type="entry name" value="Protein_kinase_ATP_BS"/>
</dbReference>
<dbReference type="GO" id="GO:0004674">
    <property type="term" value="F:protein serine/threonine kinase activity"/>
    <property type="evidence" value="ECO:0007669"/>
    <property type="project" value="UniProtKB-KW"/>
</dbReference>
<dbReference type="InterPro" id="IPR027417">
    <property type="entry name" value="P-loop_NTPase"/>
</dbReference>
<dbReference type="SUPFAM" id="SSF50978">
    <property type="entry name" value="WD40 repeat-like"/>
    <property type="match status" value="1"/>
</dbReference>
<evidence type="ECO:0000256" key="8">
    <source>
        <dbReference type="ARBA" id="ARBA00004406"/>
    </source>
</evidence>
<dbReference type="GO" id="GO:0051247">
    <property type="term" value="P:positive regulation of protein metabolic process"/>
    <property type="evidence" value="ECO:0007669"/>
    <property type="project" value="UniProtKB-ARBA"/>
</dbReference>
<evidence type="ECO:0000256" key="19">
    <source>
        <dbReference type="ARBA" id="ARBA00022574"/>
    </source>
</evidence>
<dbReference type="GO" id="GO:0048513">
    <property type="term" value="P:animal organ development"/>
    <property type="evidence" value="ECO:0007669"/>
    <property type="project" value="UniProtKB-ARBA"/>
</dbReference>
<keyword evidence="42" id="KW-0968">Cytoplasmic vesicle</keyword>
<dbReference type="CDD" id="cd09914">
    <property type="entry name" value="RocCOR"/>
    <property type="match status" value="1"/>
</dbReference>
<evidence type="ECO:0000313" key="52">
    <source>
        <dbReference type="Proteomes" id="UP000006718"/>
    </source>
</evidence>
<evidence type="ECO:0000256" key="12">
    <source>
        <dbReference type="ARBA" id="ARBA00004489"/>
    </source>
</evidence>
<keyword evidence="29" id="KW-0256">Endoplasmic reticulum</keyword>
<dbReference type="Gene3D" id="1.25.10.10">
    <property type="entry name" value="Leucine-rich Repeat Variant"/>
    <property type="match status" value="2"/>
</dbReference>
<reference evidence="51" key="3">
    <citation type="submission" date="2025-08" db="UniProtKB">
        <authorList>
            <consortium name="Ensembl"/>
        </authorList>
    </citation>
    <scope>IDENTIFICATION</scope>
    <source>
        <strain evidence="51">17573</strain>
    </source>
</reference>
<dbReference type="GO" id="GO:0042391">
    <property type="term" value="P:regulation of membrane potential"/>
    <property type="evidence" value="ECO:0007669"/>
    <property type="project" value="UniProtKB-ARBA"/>
</dbReference>
<evidence type="ECO:0000256" key="16">
    <source>
        <dbReference type="ARBA" id="ARBA00022490"/>
    </source>
</evidence>
<evidence type="ECO:0000256" key="35">
    <source>
        <dbReference type="ARBA" id="ARBA00023054"/>
    </source>
</evidence>
<reference evidence="51" key="4">
    <citation type="submission" date="2025-09" db="UniProtKB">
        <authorList>
            <consortium name="Ensembl"/>
        </authorList>
    </citation>
    <scope>IDENTIFICATION</scope>
    <source>
        <strain evidence="51">17573</strain>
    </source>
</reference>
<dbReference type="GO" id="GO:0005764">
    <property type="term" value="C:lysosome"/>
    <property type="evidence" value="ECO:0007669"/>
    <property type="project" value="UniProtKB-SubCell"/>
</dbReference>
<evidence type="ECO:0000256" key="47">
    <source>
        <dbReference type="PROSITE-ProRule" id="PRU10141"/>
    </source>
</evidence>
<sequence length="2470" mass="278963">MASGSCQGCEEDEETLKKLIVRLNNVQEGKQIETLVQILEDLLVFTYSEHASKLFQGKNIHVPLLIVLDSYMRVASVQQVGWSLLCKLIEICPGTMQSLMGPQDVGNDWEVLGVHQLILKMLTVHNASVNLSMIGLKTLDLLLTSGKITLLILDEESDIFMLIFDAMHSFPANDEIQKLGCKALHVLFERVSEEQLTEFVENKDYMILLSALTNFKDEEEIVLHVLHCLHSLAIPCNNVEVLMSGNVRCYNIVVEAMKAFPISEKIQEVSCCLLHRLTLGNFFNILVLNEVHEFVVKAVQRYPENAALQISALSCLALLTETIFLNQDLEEKNENQENDDEGEEVKLFWLEACYKALTWHRKNKHVQEAACWALNNLLMYQNSLHEKIGDEDGHFPAHREVMLSMLMHSSSKEVFQASANALSTLLEQNVNFRKILLSKGIYLNVLELMQKHIHSPEVAESGCKMLNHLFEGSNTSLDTMAAVLPKIITVMKSHETSLPVQLEALRAILHFIVPGMPEESREDAESHRKLNMVKKQCFKNDIHKLVLAALNRFIGNPGIQKCGLKVISFIAHFTDALGVLSLEGAVDSVLHTLQMYPDDQEIQCLGLSLIGCLITKKNLCIGTGHLLAKILASSLYRFKDVAEVQTEGFQTILAILKLSASFSKLLVHHSFDLVIFHQMSSSIMEQKDQQVCEKESSPKLVELLLNSGSREQDVRKALTISIGKGDSQIISLLLRRLALDMANNSICLGGFCIGKVEPSWLGPLFPDKTSNLRKQTNIASTLARMVIRYQMKSAMEEGAASGSDGNFSEDVLSKFDEWTFIPDSSMDSVFAQSDDLDSEGSEGSFLVKKKSNSISVGEFYRDAVLQRCSPNLQRHSSSLGPIFDHEDLLRRKRKILSSDDSLRSSKLQSHMRHSDSISSLASEREYITSLDLSANELRDIDALSQKSCISGHLEHLEKLELHQNALTSFPQQLCETLKSLTHLDLHSNKFTSFPSYLLKMSCVANLDVSRNDIGPSVVLDPAVKCPTLKQFNLSYNQLSSVPENLADGIEKLEQLILEGNKISGICSPLRLKELKILNLSKNHISSLSENFLEACPKVESFSARMNFLAAMPFLPPSMTSLKLSQNKFTCIPEAILNLPHLRSLDMSSNDIQYLPGPAHWKSLNLRELLFSHNQISILDLSEKAYLWSRVEKLHLSHNKLKEIPPEIGCLENLTSLDVSYNLELRSFPNEMGKLSKIWDLPLDELRLNFDFKHIGCKAKDIIRFLQQRLKKAVPYNRMKLMVVGNTGSGKTTLLQQLMKTKKSDLGMQSATVGIDVKDWPIQIRGKRKRDLVLNVWDFAGREEFYSTHPHFMTQRALYLAVYDLSKGQAEVDAMKPWLFNIKARASSSPVILVGTHLDVSDERQRKACIGKITKELLNKRGFPAIRDYHFVNATEESDALAKLRKTIINESLNFKIRDQPVVGQLIPDCYVELEKIILSERKNVPIEFPVIDQKRLLQLVRENQLQLDENELPHAVHFLNESGVLLHFQDPALQLSDLYFVEPKWLCKIMAQILTVKVEGCPKHPKGIISRRDVEKFLSKKRRFPKNYMSQYFKLLEKFQIALPIGEEYLLVPSSLSDHRPVIELPHCENSEIIIRLYEMPYFPMGFWSRLINRLLEISPYMLSGRERALRPNRMYWRQGIYLNWSPEAYCLVGSEVLDNHPESFLKITVPSCRKGCILLGQVVDHIDSLMEEWFPGLLEIDICGEGETLLKKWALYSFNDGEEHQKILLDDLMKKAEEGDLLVNPDQPRLTIPISQIAPDLILADLPRNIMLNNDELEFEQAPEFLLGDGSFGSVYRAAYEGEEVAVKIFNKHTSLRLLRQELVVLCHLHHPSLISLLAAGIRPRMLVMELASKGSLDRLLQQDKASLTRTLQHRIALHVADGLRYLHSAMIIYRDLKPHNVLLFTLYPNAAIIAKIADYGIAQYCCRMGIKTSEGTPGFRAPEVARGNVIYNQQADVYSFGLLLYDILTTGGRIVEGLKFPNEFDELAIQGKLPDPVKEYGCAPWPMVEKLITKCLKENPQERPTSAQVFDILNSAELVCLTRHILLPKNVIVDCMVATHHNSRNASIWLGCGHTNRGQLSFLDLNTEGYTSEEVADSRILCLALVHLPVQKESWIVSGTQSGTLLVINTEDGKKRHTLEKMTDSITCLYCNSFSKQSKQKNFLLVGTADGNLAIFEDKTVKLEGAAPLKILNIGNVSTPLMCLSESTNSTERNVMWGGCGTKIFSFSNDFTIQKLIETRTSQLFSYAAFSDSNIVTVVVDTVLYIAKKNSPVVEVWDKKTEKLCELIDCVHFLREVMVKVNKESKHKMSYSGRVKALCLQKNTALWIGTGGGHILLLDLSTRRVIRIIYNFCDSVRVMMTAQLGSLKNVMLVLGYNRKSTEGTQQQKEIQSCLTVWDINLPHEVQNLEKHIEVRKELAEKMRGTSIE</sequence>
<dbReference type="Pfam" id="PF16095">
    <property type="entry name" value="COR-A"/>
    <property type="match status" value="1"/>
</dbReference>
<dbReference type="FunFam" id="1.10.10.10:FF:001161">
    <property type="entry name" value="Leucine-rich repeat serine/threonine-protein kinase 2"/>
    <property type="match status" value="1"/>
</dbReference>
<dbReference type="GO" id="GO:0005886">
    <property type="term" value="C:plasma membrane"/>
    <property type="evidence" value="ECO:0007669"/>
    <property type="project" value="UniProtKB-ARBA"/>
</dbReference>
<dbReference type="GO" id="GO:0035556">
    <property type="term" value="P:intracellular signal transduction"/>
    <property type="evidence" value="ECO:0007669"/>
    <property type="project" value="UniProtKB-ARBA"/>
</dbReference>
<dbReference type="Gene3D" id="3.80.10.10">
    <property type="entry name" value="Ribonuclease Inhibitor"/>
    <property type="match status" value="2"/>
</dbReference>
<dbReference type="Gene3D" id="1.10.510.10">
    <property type="entry name" value="Transferase(Phosphotransferase) domain 1"/>
    <property type="match status" value="1"/>
</dbReference>
<evidence type="ECO:0000256" key="15">
    <source>
        <dbReference type="ARBA" id="ARBA00022468"/>
    </source>
</evidence>
<dbReference type="GO" id="GO:0070973">
    <property type="term" value="P:protein localization to endoplasmic reticulum exit site"/>
    <property type="evidence" value="ECO:0007669"/>
    <property type="project" value="UniProtKB-ARBA"/>
</dbReference>
<evidence type="ECO:0000256" key="48">
    <source>
        <dbReference type="SAM" id="Coils"/>
    </source>
</evidence>
<dbReference type="FunFam" id="1.10.510.10:FF:001216">
    <property type="entry name" value="Leucine-rich repeat kinase 2"/>
    <property type="match status" value="1"/>
</dbReference>
<dbReference type="GO" id="GO:0010508">
    <property type="term" value="P:positive regulation of autophagy"/>
    <property type="evidence" value="ECO:0007669"/>
    <property type="project" value="UniProtKB-ARBA"/>
</dbReference>
<evidence type="ECO:0000256" key="45">
    <source>
        <dbReference type="ARBA" id="ARBA00048679"/>
    </source>
</evidence>
<evidence type="ECO:0000256" key="24">
    <source>
        <dbReference type="ARBA" id="ARBA00022753"/>
    </source>
</evidence>
<dbReference type="PROSITE" id="PS51424">
    <property type="entry name" value="ROC"/>
    <property type="match status" value="1"/>
</dbReference>
<dbReference type="ExpressionAtlas" id="A0A5F7ZBY4">
    <property type="expression patterns" value="baseline and differential"/>
</dbReference>
<evidence type="ECO:0000259" key="50">
    <source>
        <dbReference type="PROSITE" id="PS51424"/>
    </source>
</evidence>
<dbReference type="GO" id="GO:0005741">
    <property type="term" value="C:mitochondrial outer membrane"/>
    <property type="evidence" value="ECO:0007669"/>
    <property type="project" value="UniProtKB-SubCell"/>
</dbReference>
<dbReference type="PROSITE" id="PS51450">
    <property type="entry name" value="LRR"/>
    <property type="match status" value="5"/>
</dbReference>
<dbReference type="SMR" id="A0A5F7ZBY4"/>
<keyword evidence="31" id="KW-0832">Ubl conjugation</keyword>
<dbReference type="Proteomes" id="UP000006718">
    <property type="component" value="Chromosome 11"/>
</dbReference>
<dbReference type="GO" id="GO:0009968">
    <property type="term" value="P:negative regulation of signal transduction"/>
    <property type="evidence" value="ECO:0007669"/>
    <property type="project" value="UniProtKB-ARBA"/>
</dbReference>
<evidence type="ECO:0000256" key="29">
    <source>
        <dbReference type="ARBA" id="ARBA00022824"/>
    </source>
</evidence>
<evidence type="ECO:0000256" key="26">
    <source>
        <dbReference type="ARBA" id="ARBA00022782"/>
    </source>
</evidence>
<dbReference type="FunFam" id="1.25.10.10:FF:000215">
    <property type="entry name" value="leucine-rich repeat serine/threonine-protein kinase 2"/>
    <property type="match status" value="1"/>
</dbReference>
<dbReference type="GO" id="GO:0061001">
    <property type="term" value="P:regulation of dendritic spine morphogenesis"/>
    <property type="evidence" value="ECO:0007669"/>
    <property type="project" value="UniProtKB-ARBA"/>
</dbReference>
<evidence type="ECO:0000256" key="27">
    <source>
        <dbReference type="ARBA" id="ARBA00022787"/>
    </source>
</evidence>
<gene>
    <name evidence="51 53" type="primary">LRRK2</name>
</gene>
<dbReference type="GO" id="GO:0070971">
    <property type="term" value="C:endoplasmic reticulum exit site"/>
    <property type="evidence" value="ECO:0007669"/>
    <property type="project" value="UniProtKB-ARBA"/>
</dbReference>
<dbReference type="FunFam" id="1.25.10.10:FF:000232">
    <property type="entry name" value="leucine-rich repeat serine/threonine-protein kinase 2 isoform X1"/>
    <property type="match status" value="1"/>
</dbReference>
<evidence type="ECO:0000256" key="28">
    <source>
        <dbReference type="ARBA" id="ARBA00022801"/>
    </source>
</evidence>
<keyword evidence="23 47" id="KW-0547">Nucleotide-binding</keyword>
<evidence type="ECO:0000256" key="42">
    <source>
        <dbReference type="ARBA" id="ARBA00023329"/>
    </source>
</evidence>
<dbReference type="GO" id="GO:0043204">
    <property type="term" value="C:perikaryon"/>
    <property type="evidence" value="ECO:0007669"/>
    <property type="project" value="UniProtKB-SubCell"/>
</dbReference>
<comment type="cofactor">
    <cofactor evidence="1">
        <name>Mg(2+)</name>
        <dbReference type="ChEBI" id="CHEBI:18420"/>
    </cofactor>
</comment>
<dbReference type="PRINTS" id="PR00449">
    <property type="entry name" value="RASTRNSFRMNG"/>
</dbReference>
<feature type="coiled-coil region" evidence="48">
    <location>
        <begin position="319"/>
        <end position="346"/>
    </location>
</feature>
<dbReference type="GO" id="GO:0051239">
    <property type="term" value="P:regulation of multicellular organismal process"/>
    <property type="evidence" value="ECO:0007669"/>
    <property type="project" value="UniProtKB-ARBA"/>
</dbReference>
<dbReference type="PROSITE" id="PS50011">
    <property type="entry name" value="PROTEIN_KINASE_DOM"/>
    <property type="match status" value="1"/>
</dbReference>
<dbReference type="GO" id="GO:0030159">
    <property type="term" value="F:signaling receptor complex adaptor activity"/>
    <property type="evidence" value="ECO:0007669"/>
    <property type="project" value="UniProtKB-ARBA"/>
</dbReference>
<dbReference type="GO" id="GO:0030162">
    <property type="term" value="P:regulation of proteolysis"/>
    <property type="evidence" value="ECO:0007669"/>
    <property type="project" value="UniProtKB-ARBA"/>
</dbReference>
<dbReference type="SUPFAM" id="SSF48371">
    <property type="entry name" value="ARM repeat"/>
    <property type="match status" value="2"/>
</dbReference>
<dbReference type="FunFam" id="3.80.10.10:FF:000179">
    <property type="entry name" value="leucine-rich repeat serine/threonine-protein kinase 2"/>
    <property type="match status" value="1"/>
</dbReference>
<keyword evidence="30 47" id="KW-0067">ATP-binding</keyword>
<dbReference type="GO" id="GO:0043195">
    <property type="term" value="C:terminal bouton"/>
    <property type="evidence" value="ECO:0007669"/>
    <property type="project" value="UniProtKB-ARBA"/>
</dbReference>
<evidence type="ECO:0000256" key="44">
    <source>
        <dbReference type="ARBA" id="ARBA00048548"/>
    </source>
</evidence>
<feature type="domain" description="Roc" evidence="50">
    <location>
        <begin position="1271"/>
        <end position="1454"/>
    </location>
</feature>
<dbReference type="FunFam" id="3.80.10.10:FF:000110">
    <property type="entry name" value="Leucine-rich repeat serine/threonine-protein kinase 2"/>
    <property type="match status" value="1"/>
</dbReference>
<dbReference type="GO" id="GO:0007166">
    <property type="term" value="P:cell surface receptor signaling pathway"/>
    <property type="evidence" value="ECO:0007669"/>
    <property type="project" value="UniProtKB-ARBA"/>
</dbReference>
<dbReference type="GO" id="GO:0045335">
    <property type="term" value="C:phagocytic vesicle"/>
    <property type="evidence" value="ECO:0007669"/>
    <property type="project" value="UniProtKB-SubCell"/>
</dbReference>
<name>A0A5F7ZBY4_MACMU</name>
<evidence type="ECO:0000256" key="2">
    <source>
        <dbReference type="ARBA" id="ARBA00004177"/>
    </source>
</evidence>
<dbReference type="InterPro" id="IPR051420">
    <property type="entry name" value="Ser_Thr_Kinases_DiverseReg"/>
</dbReference>
<dbReference type="InterPro" id="IPR032171">
    <property type="entry name" value="COR-A"/>
</dbReference>
<keyword evidence="26" id="KW-0221">Differentiation</keyword>
<dbReference type="PROSITE" id="PS51419">
    <property type="entry name" value="RAB"/>
    <property type="match status" value="1"/>
</dbReference>
<dbReference type="GO" id="GO:0045121">
    <property type="term" value="C:membrane raft"/>
    <property type="evidence" value="ECO:0007669"/>
    <property type="project" value="UniProtKB-ARBA"/>
</dbReference>
<dbReference type="GO" id="GO:0005829">
    <property type="term" value="C:cytosol"/>
    <property type="evidence" value="ECO:0007669"/>
    <property type="project" value="UniProtKB-ARBA"/>
</dbReference>
<dbReference type="InterPro" id="IPR008271">
    <property type="entry name" value="Ser/Thr_kinase_AS"/>
</dbReference>
<dbReference type="InterPro" id="IPR032675">
    <property type="entry name" value="LRR_dom_sf"/>
</dbReference>
<evidence type="ECO:0000256" key="4">
    <source>
        <dbReference type="ARBA" id="ARBA00004262"/>
    </source>
</evidence>
<dbReference type="SUPFAM" id="SSF56112">
    <property type="entry name" value="Protein kinase-like (PK-like)"/>
    <property type="match status" value="1"/>
</dbReference>
<dbReference type="GO" id="GO:0030182">
    <property type="term" value="P:neuron differentiation"/>
    <property type="evidence" value="ECO:0007669"/>
    <property type="project" value="UniProtKB-ARBA"/>
</dbReference>
<evidence type="ECO:0000256" key="43">
    <source>
        <dbReference type="ARBA" id="ARBA00047899"/>
    </source>
</evidence>
<feature type="binding site" evidence="47">
    <location>
        <position position="1849"/>
    </location>
    <ligand>
        <name>ATP</name>
        <dbReference type="ChEBI" id="CHEBI:30616"/>
    </ligand>
</feature>
<proteinExistence type="inferred from homology"/>
<dbReference type="GO" id="GO:0007029">
    <property type="term" value="P:endoplasmic reticulum organization"/>
    <property type="evidence" value="ECO:0007669"/>
    <property type="project" value="UniProtKB-ARBA"/>
</dbReference>
<dbReference type="GO" id="GO:0035640">
    <property type="term" value="P:exploration behavior"/>
    <property type="evidence" value="ECO:0007669"/>
    <property type="project" value="UniProtKB-ARBA"/>
</dbReference>
<dbReference type="PANTHER" id="PTHR48005">
    <property type="entry name" value="LEUCINE RICH REPEAT KINASE 2"/>
    <property type="match status" value="1"/>
</dbReference>